<keyword evidence="3" id="KW-1185">Reference proteome</keyword>
<accession>A0ABD5XX16</accession>
<feature type="compositionally biased region" description="Low complexity" evidence="1">
    <location>
        <begin position="327"/>
        <end position="346"/>
    </location>
</feature>
<dbReference type="Proteomes" id="UP001596432">
    <property type="component" value="Unassembled WGS sequence"/>
</dbReference>
<evidence type="ECO:0000256" key="1">
    <source>
        <dbReference type="SAM" id="MobiDB-lite"/>
    </source>
</evidence>
<feature type="compositionally biased region" description="Low complexity" evidence="1">
    <location>
        <begin position="306"/>
        <end position="318"/>
    </location>
</feature>
<name>A0ABD5XX16_9EURY</name>
<proteinExistence type="predicted"/>
<feature type="region of interest" description="Disordered" evidence="1">
    <location>
        <begin position="1"/>
        <end position="20"/>
    </location>
</feature>
<dbReference type="InterPro" id="IPR013319">
    <property type="entry name" value="GH11/12"/>
</dbReference>
<comment type="caution">
    <text evidence="2">The sequence shown here is derived from an EMBL/GenBank/DDBJ whole genome shotgun (WGS) entry which is preliminary data.</text>
</comment>
<dbReference type="SUPFAM" id="SSF49899">
    <property type="entry name" value="Concanavalin A-like lectins/glucanases"/>
    <property type="match status" value="1"/>
</dbReference>
<dbReference type="InterPro" id="IPR013320">
    <property type="entry name" value="ConA-like_dom_sf"/>
</dbReference>
<protein>
    <recommendedName>
        <fullName evidence="4">Tat (Twin-arginine translocation) pathway signal sequence</fullName>
    </recommendedName>
</protein>
<evidence type="ECO:0000313" key="3">
    <source>
        <dbReference type="Proteomes" id="UP001596432"/>
    </source>
</evidence>
<dbReference type="AlphaFoldDB" id="A0ABD5XX16"/>
<dbReference type="EMBL" id="JBHTAS010000001">
    <property type="protein sequence ID" value="MFC7139673.1"/>
    <property type="molecule type" value="Genomic_DNA"/>
</dbReference>
<feature type="region of interest" description="Disordered" evidence="1">
    <location>
        <begin position="295"/>
        <end position="364"/>
    </location>
</feature>
<evidence type="ECO:0000313" key="2">
    <source>
        <dbReference type="EMBL" id="MFC7139673.1"/>
    </source>
</evidence>
<reference evidence="2 3" key="1">
    <citation type="journal article" date="2019" name="Int. J. Syst. Evol. Microbiol.">
        <title>The Global Catalogue of Microorganisms (GCM) 10K type strain sequencing project: providing services to taxonomists for standard genome sequencing and annotation.</title>
        <authorList>
            <consortium name="The Broad Institute Genomics Platform"/>
            <consortium name="The Broad Institute Genome Sequencing Center for Infectious Disease"/>
            <person name="Wu L."/>
            <person name="Ma J."/>
        </authorList>
    </citation>
    <scope>NUCLEOTIDE SEQUENCE [LARGE SCALE GENOMIC DNA]</scope>
    <source>
        <strain evidence="2 3">XZYJT29</strain>
    </source>
</reference>
<gene>
    <name evidence="2" type="ORF">ACFQMA_07450</name>
</gene>
<evidence type="ECO:0008006" key="4">
    <source>
        <dbReference type="Google" id="ProtNLM"/>
    </source>
</evidence>
<dbReference type="Gene3D" id="2.60.120.180">
    <property type="match status" value="1"/>
</dbReference>
<dbReference type="InterPro" id="IPR006311">
    <property type="entry name" value="TAT_signal"/>
</dbReference>
<dbReference type="RefSeq" id="WP_382261408.1">
    <property type="nucleotide sequence ID" value="NZ_CP118158.1"/>
</dbReference>
<dbReference type="GeneID" id="96992385"/>
<sequence length="494" mass="53091">MTQHDDTQTTDEQTDDRDAKVRCESAIGTPQSRRGFLAASAALGAGALAFGAEGPATAAPVQEKCNTEDYGQIQVADGFALLDNQWGNSAADQCIWLNEDGSYGYDFDASDTSGGINYPEVLVGTKPWGTDTGVDEFPIRRRNVDEFVLDVEAEYSQSGGEWDWAEEWWLMERPPSQQTETHQYEVMLLFDWNDQHDHGPVTVEGAWTDQYGNTVDHWTTYGSGGTDATFYIFRIQGGHDGGKVDMTEVVDYLTAEHDVAEDLWLSGVELGNEYWGGCVGETTYETFDVTINGSTYTSGSDGGDRTPTPTATPSTPTDTPEDPPTETPTDTPTDTPEEPPTSTDTPGSGDALVVNDYDGDPAWSSNRNDLGEWCGAGSFENGSGEVSDGALVLEYDNGGWLQEQINRDVSGRETLVLRVSGAEGGEESEVQFSMGGATALLSEVTSDSVRTSAGDVAVDLDAAGVDPSASGLSVRLNFWQGGSSTLSIHEIRLE</sequence>
<dbReference type="PROSITE" id="PS51318">
    <property type="entry name" value="TAT"/>
    <property type="match status" value="1"/>
</dbReference>
<organism evidence="2 3">
    <name type="scientific">Halosimplex aquaticum</name>
    <dbReference type="NCBI Taxonomy" id="3026162"/>
    <lineage>
        <taxon>Archaea</taxon>
        <taxon>Methanobacteriati</taxon>
        <taxon>Methanobacteriota</taxon>
        <taxon>Stenosarchaea group</taxon>
        <taxon>Halobacteria</taxon>
        <taxon>Halobacteriales</taxon>
        <taxon>Haloarculaceae</taxon>
        <taxon>Halosimplex</taxon>
    </lineage>
</organism>